<evidence type="ECO:0000256" key="8">
    <source>
        <dbReference type="SAM" id="MobiDB-lite"/>
    </source>
</evidence>
<name>A0A814YE08_ADIRI</name>
<accession>A0A814YE08</accession>
<dbReference type="InterPro" id="IPR013087">
    <property type="entry name" value="Znf_C2H2_type"/>
</dbReference>
<dbReference type="PROSITE" id="PS50157">
    <property type="entry name" value="ZINC_FINGER_C2H2_2"/>
    <property type="match status" value="2"/>
</dbReference>
<keyword evidence="5" id="KW-0862">Zinc</keyword>
<keyword evidence="4 7" id="KW-0863">Zinc-finger</keyword>
<organism evidence="10 11">
    <name type="scientific">Adineta ricciae</name>
    <name type="common">Rotifer</name>
    <dbReference type="NCBI Taxonomy" id="249248"/>
    <lineage>
        <taxon>Eukaryota</taxon>
        <taxon>Metazoa</taxon>
        <taxon>Spiralia</taxon>
        <taxon>Gnathifera</taxon>
        <taxon>Rotifera</taxon>
        <taxon>Eurotatoria</taxon>
        <taxon>Bdelloidea</taxon>
        <taxon>Adinetida</taxon>
        <taxon>Adinetidae</taxon>
        <taxon>Adineta</taxon>
    </lineage>
</organism>
<evidence type="ECO:0000313" key="11">
    <source>
        <dbReference type="Proteomes" id="UP000663828"/>
    </source>
</evidence>
<dbReference type="Proteomes" id="UP000663828">
    <property type="component" value="Unassembled WGS sequence"/>
</dbReference>
<keyword evidence="3" id="KW-0677">Repeat</keyword>
<dbReference type="Pfam" id="PF00096">
    <property type="entry name" value="zf-C2H2"/>
    <property type="match status" value="2"/>
</dbReference>
<comment type="subcellular location">
    <subcellularLocation>
        <location evidence="1">Nucleus</location>
    </subcellularLocation>
</comment>
<sequence>MIQTLPCIASASFQSLKKQSLPGIDTIMCPQTGQFSLNALKVEMNEPPASVQDAELLLSIRSTTEKPRKLHPKFRPYIGEPIQTPAPTFDSLACVKRSHSLSSSPSDECSSEPSSTPCTSPFSSSIDDSQSTLASTNSKSQYHVLYVHVNGEYVPVAQTAFLVPPSSSNGDLLISKPTPIRKKNHKCTYPGCTKSYFKSSHLKAHIRLHTGEKPFSCSWPGCDKTFARSDELSRHRRTHTGEKKHMFVVLLCFGIISPNFALFCSKSCQIIHDKYSSSFIEPSIQKYCFNDSSTDVCKGRIVAYYKDNTYPKYLNYTFGITIGAIDERKYENLIVTYGLSNIIKYQVIANAKTKETTLIADIYCKNTDECAVSEAKTLFNKYRNQKNPYYALKPLIYTDNPSNILSCYDISIGKSVQCPIRDSQYPTCYAYSNDLKQECATDTNLGIHIEFVVPSPTSDLLETSRDLVRCNVDNCNDHVNKLRMIKEIASNYA</sequence>
<dbReference type="FunFam" id="3.30.160.60:FF:000018">
    <property type="entry name" value="Krueppel-like factor 15"/>
    <property type="match status" value="1"/>
</dbReference>
<evidence type="ECO:0000313" key="10">
    <source>
        <dbReference type="EMBL" id="CAF1227903.1"/>
    </source>
</evidence>
<dbReference type="EMBL" id="CAJNOR010001968">
    <property type="protein sequence ID" value="CAF1227903.1"/>
    <property type="molecule type" value="Genomic_DNA"/>
</dbReference>
<dbReference type="PROSITE" id="PS00028">
    <property type="entry name" value="ZINC_FINGER_C2H2_1"/>
    <property type="match status" value="2"/>
</dbReference>
<comment type="caution">
    <text evidence="10">The sequence shown here is derived from an EMBL/GenBank/DDBJ whole genome shotgun (WGS) entry which is preliminary data.</text>
</comment>
<dbReference type="SUPFAM" id="SSF57667">
    <property type="entry name" value="beta-beta-alpha zinc fingers"/>
    <property type="match status" value="1"/>
</dbReference>
<dbReference type="GO" id="GO:0000981">
    <property type="term" value="F:DNA-binding transcription factor activity, RNA polymerase II-specific"/>
    <property type="evidence" value="ECO:0007669"/>
    <property type="project" value="TreeGrafter"/>
</dbReference>
<keyword evidence="11" id="KW-1185">Reference proteome</keyword>
<dbReference type="GO" id="GO:0005634">
    <property type="term" value="C:nucleus"/>
    <property type="evidence" value="ECO:0007669"/>
    <property type="project" value="UniProtKB-SubCell"/>
</dbReference>
<evidence type="ECO:0000256" key="4">
    <source>
        <dbReference type="ARBA" id="ARBA00022771"/>
    </source>
</evidence>
<dbReference type="SMART" id="SM00355">
    <property type="entry name" value="ZnF_C2H2"/>
    <property type="match status" value="2"/>
</dbReference>
<feature type="domain" description="C2H2-type" evidence="9">
    <location>
        <begin position="185"/>
        <end position="214"/>
    </location>
</feature>
<keyword evidence="2" id="KW-0479">Metal-binding</keyword>
<evidence type="ECO:0000256" key="7">
    <source>
        <dbReference type="PROSITE-ProRule" id="PRU00042"/>
    </source>
</evidence>
<gene>
    <name evidence="10" type="ORF">XAT740_LOCUS25063</name>
</gene>
<reference evidence="10" key="1">
    <citation type="submission" date="2021-02" db="EMBL/GenBank/DDBJ databases">
        <authorList>
            <person name="Nowell W R."/>
        </authorList>
    </citation>
    <scope>NUCLEOTIDE SEQUENCE</scope>
</reference>
<dbReference type="GO" id="GO:0008270">
    <property type="term" value="F:zinc ion binding"/>
    <property type="evidence" value="ECO:0007669"/>
    <property type="project" value="UniProtKB-KW"/>
</dbReference>
<feature type="region of interest" description="Disordered" evidence="8">
    <location>
        <begin position="103"/>
        <end position="123"/>
    </location>
</feature>
<evidence type="ECO:0000256" key="5">
    <source>
        <dbReference type="ARBA" id="ARBA00022833"/>
    </source>
</evidence>
<dbReference type="InterPro" id="IPR036236">
    <property type="entry name" value="Znf_C2H2_sf"/>
</dbReference>
<evidence type="ECO:0000256" key="3">
    <source>
        <dbReference type="ARBA" id="ARBA00022737"/>
    </source>
</evidence>
<dbReference type="AlphaFoldDB" id="A0A814YE08"/>
<dbReference type="GO" id="GO:0000978">
    <property type="term" value="F:RNA polymerase II cis-regulatory region sequence-specific DNA binding"/>
    <property type="evidence" value="ECO:0007669"/>
    <property type="project" value="TreeGrafter"/>
</dbReference>
<dbReference type="PANTHER" id="PTHR23235:SF164">
    <property type="entry name" value="C2H2-TYPE DOMAIN-CONTAINING PROTEIN"/>
    <property type="match status" value="1"/>
</dbReference>
<dbReference type="FunFam" id="3.30.160.60:FF:000125">
    <property type="entry name" value="Putative zinc finger protein 143"/>
    <property type="match status" value="1"/>
</dbReference>
<evidence type="ECO:0000259" key="9">
    <source>
        <dbReference type="PROSITE" id="PS50157"/>
    </source>
</evidence>
<feature type="domain" description="C2H2-type" evidence="9">
    <location>
        <begin position="215"/>
        <end position="244"/>
    </location>
</feature>
<keyword evidence="6" id="KW-0539">Nucleus</keyword>
<evidence type="ECO:0000256" key="1">
    <source>
        <dbReference type="ARBA" id="ARBA00004123"/>
    </source>
</evidence>
<proteinExistence type="predicted"/>
<protein>
    <recommendedName>
        <fullName evidence="9">C2H2-type domain-containing protein</fullName>
    </recommendedName>
</protein>
<evidence type="ECO:0000256" key="6">
    <source>
        <dbReference type="ARBA" id="ARBA00023242"/>
    </source>
</evidence>
<evidence type="ECO:0000256" key="2">
    <source>
        <dbReference type="ARBA" id="ARBA00022723"/>
    </source>
</evidence>
<feature type="non-terminal residue" evidence="10">
    <location>
        <position position="1"/>
    </location>
</feature>
<dbReference type="Gene3D" id="3.30.160.60">
    <property type="entry name" value="Classic Zinc Finger"/>
    <property type="match status" value="2"/>
</dbReference>
<dbReference type="PANTHER" id="PTHR23235">
    <property type="entry name" value="KRUEPPEL-LIKE TRANSCRIPTION FACTOR"/>
    <property type="match status" value="1"/>
</dbReference>